<keyword evidence="1" id="KW-0812">Transmembrane</keyword>
<feature type="transmembrane region" description="Helical" evidence="1">
    <location>
        <begin position="273"/>
        <end position="297"/>
    </location>
</feature>
<name>A0AAN6VPG9_9PEZI</name>
<feature type="transmembrane region" description="Helical" evidence="1">
    <location>
        <begin position="85"/>
        <end position="106"/>
    </location>
</feature>
<reference evidence="2" key="2">
    <citation type="submission" date="2023-05" db="EMBL/GenBank/DDBJ databases">
        <authorList>
            <consortium name="Lawrence Berkeley National Laboratory"/>
            <person name="Steindorff A."/>
            <person name="Hensen N."/>
            <person name="Bonometti L."/>
            <person name="Westerberg I."/>
            <person name="Brannstrom I.O."/>
            <person name="Guillou S."/>
            <person name="Cros-Aarteil S."/>
            <person name="Calhoun S."/>
            <person name="Haridas S."/>
            <person name="Kuo A."/>
            <person name="Mondo S."/>
            <person name="Pangilinan J."/>
            <person name="Riley R."/>
            <person name="Labutti K."/>
            <person name="Andreopoulos B."/>
            <person name="Lipzen A."/>
            <person name="Chen C."/>
            <person name="Yanf M."/>
            <person name="Daum C."/>
            <person name="Ng V."/>
            <person name="Clum A."/>
            <person name="Ohm R."/>
            <person name="Martin F."/>
            <person name="Silar P."/>
            <person name="Natvig D."/>
            <person name="Lalanne C."/>
            <person name="Gautier V."/>
            <person name="Ament-Velasquez S.L."/>
            <person name="Kruys A."/>
            <person name="Hutchinson M.I."/>
            <person name="Powell A.J."/>
            <person name="Barry K."/>
            <person name="Miller A.N."/>
            <person name="Grigoriev I.V."/>
            <person name="Debuchy R."/>
            <person name="Gladieux P."/>
            <person name="Thoren M.H."/>
            <person name="Johannesson H."/>
        </authorList>
    </citation>
    <scope>NUCLEOTIDE SEQUENCE</scope>
    <source>
        <strain evidence="2">CBS 538.74</strain>
    </source>
</reference>
<dbReference type="EMBL" id="MU856910">
    <property type="protein sequence ID" value="KAK4154496.1"/>
    <property type="molecule type" value="Genomic_DNA"/>
</dbReference>
<keyword evidence="1" id="KW-1133">Transmembrane helix</keyword>
<dbReference type="Proteomes" id="UP001302745">
    <property type="component" value="Unassembled WGS sequence"/>
</dbReference>
<feature type="transmembrane region" description="Helical" evidence="1">
    <location>
        <begin position="7"/>
        <end position="27"/>
    </location>
</feature>
<feature type="transmembrane region" description="Helical" evidence="1">
    <location>
        <begin position="161"/>
        <end position="180"/>
    </location>
</feature>
<dbReference type="AlphaFoldDB" id="A0AAN6VPG9"/>
<feature type="transmembrane region" description="Helical" evidence="1">
    <location>
        <begin position="231"/>
        <end position="253"/>
    </location>
</feature>
<keyword evidence="3" id="KW-1185">Reference proteome</keyword>
<organism evidence="2 3">
    <name type="scientific">Chaetomidium leptoderma</name>
    <dbReference type="NCBI Taxonomy" id="669021"/>
    <lineage>
        <taxon>Eukaryota</taxon>
        <taxon>Fungi</taxon>
        <taxon>Dikarya</taxon>
        <taxon>Ascomycota</taxon>
        <taxon>Pezizomycotina</taxon>
        <taxon>Sordariomycetes</taxon>
        <taxon>Sordariomycetidae</taxon>
        <taxon>Sordariales</taxon>
        <taxon>Chaetomiaceae</taxon>
        <taxon>Chaetomidium</taxon>
    </lineage>
</organism>
<evidence type="ECO:0000313" key="2">
    <source>
        <dbReference type="EMBL" id="KAK4154496.1"/>
    </source>
</evidence>
<gene>
    <name evidence="2" type="ORF">C8A00DRAFT_42721</name>
</gene>
<feature type="transmembrane region" description="Helical" evidence="1">
    <location>
        <begin position="309"/>
        <end position="334"/>
    </location>
</feature>
<reference evidence="2" key="1">
    <citation type="journal article" date="2023" name="Mol. Phylogenet. Evol.">
        <title>Genome-scale phylogeny and comparative genomics of the fungal order Sordariales.</title>
        <authorList>
            <person name="Hensen N."/>
            <person name="Bonometti L."/>
            <person name="Westerberg I."/>
            <person name="Brannstrom I.O."/>
            <person name="Guillou S."/>
            <person name="Cros-Aarteil S."/>
            <person name="Calhoun S."/>
            <person name="Haridas S."/>
            <person name="Kuo A."/>
            <person name="Mondo S."/>
            <person name="Pangilinan J."/>
            <person name="Riley R."/>
            <person name="LaButti K."/>
            <person name="Andreopoulos B."/>
            <person name="Lipzen A."/>
            <person name="Chen C."/>
            <person name="Yan M."/>
            <person name="Daum C."/>
            <person name="Ng V."/>
            <person name="Clum A."/>
            <person name="Steindorff A."/>
            <person name="Ohm R.A."/>
            <person name="Martin F."/>
            <person name="Silar P."/>
            <person name="Natvig D.O."/>
            <person name="Lalanne C."/>
            <person name="Gautier V."/>
            <person name="Ament-Velasquez S.L."/>
            <person name="Kruys A."/>
            <person name="Hutchinson M.I."/>
            <person name="Powell A.J."/>
            <person name="Barry K."/>
            <person name="Miller A.N."/>
            <person name="Grigoriev I.V."/>
            <person name="Debuchy R."/>
            <person name="Gladieux P."/>
            <person name="Hiltunen Thoren M."/>
            <person name="Johannesson H."/>
        </authorList>
    </citation>
    <scope>NUCLEOTIDE SEQUENCE</scope>
    <source>
        <strain evidence="2">CBS 538.74</strain>
    </source>
</reference>
<comment type="caution">
    <text evidence="2">The sequence shown here is derived from an EMBL/GenBank/DDBJ whole genome shotgun (WGS) entry which is preliminary data.</text>
</comment>
<evidence type="ECO:0000256" key="1">
    <source>
        <dbReference type="SAM" id="Phobius"/>
    </source>
</evidence>
<accession>A0AAN6VPG9</accession>
<feature type="transmembrane region" description="Helical" evidence="1">
    <location>
        <begin position="113"/>
        <end position="133"/>
    </location>
</feature>
<keyword evidence="1" id="KW-0472">Membrane</keyword>
<sequence length="344" mass="38387">MALPARLRRGILASPFLLIAYLCFTLMDPKKMEAHWTPFLIAGKMEWDGGSVPILSTFYHSKLLDDTWRPFTVLFSPSALGYDPVAWWLGFSFLNNLAPMYAIWMLERFSPTVFALLGQFIGAGTAVPLFYFLCLTFGPDEPTPDTANRRRTTTKTPSRSFILPLLLAFHTLESFGAYLAPDLQTRHWFTWTWQLLPLWTGLGDAVLSRLFPTPPATGSGFLGLGQDDAQLGFLTLIAAGVWGYMLSCAPYSPSAILVPARLVEDGFVAHARLVLQLDNICTFGASFLWMAYSYAGLYRAGRIRRRDCVWMVACLPVVAASGGPAAALAFVWWWKEKKAYRVGK</sequence>
<evidence type="ECO:0000313" key="3">
    <source>
        <dbReference type="Proteomes" id="UP001302745"/>
    </source>
</evidence>
<proteinExistence type="predicted"/>
<protein>
    <submittedName>
        <fullName evidence="2">Uncharacterized protein</fullName>
    </submittedName>
</protein>